<dbReference type="AlphaFoldDB" id="A0AAN8K1W0"/>
<organism evidence="1 2">
    <name type="scientific">Patella caerulea</name>
    <name type="common">Rayed Mediterranean limpet</name>
    <dbReference type="NCBI Taxonomy" id="87958"/>
    <lineage>
        <taxon>Eukaryota</taxon>
        <taxon>Metazoa</taxon>
        <taxon>Spiralia</taxon>
        <taxon>Lophotrochozoa</taxon>
        <taxon>Mollusca</taxon>
        <taxon>Gastropoda</taxon>
        <taxon>Patellogastropoda</taxon>
        <taxon>Patelloidea</taxon>
        <taxon>Patellidae</taxon>
        <taxon>Patella</taxon>
    </lineage>
</organism>
<reference evidence="1 2" key="1">
    <citation type="submission" date="2024-01" db="EMBL/GenBank/DDBJ databases">
        <title>The genome of the rayed Mediterranean limpet Patella caerulea (Linnaeus, 1758).</title>
        <authorList>
            <person name="Anh-Thu Weber A."/>
            <person name="Halstead-Nussloch G."/>
        </authorList>
    </citation>
    <scope>NUCLEOTIDE SEQUENCE [LARGE SCALE GENOMIC DNA]</scope>
    <source>
        <strain evidence="1">AATW-2023a</strain>
        <tissue evidence="1">Whole specimen</tissue>
    </source>
</reference>
<keyword evidence="2" id="KW-1185">Reference proteome</keyword>
<evidence type="ECO:0000313" key="1">
    <source>
        <dbReference type="EMBL" id="KAK6186847.1"/>
    </source>
</evidence>
<gene>
    <name evidence="1" type="ORF">SNE40_006115</name>
</gene>
<proteinExistence type="predicted"/>
<dbReference type="Proteomes" id="UP001347796">
    <property type="component" value="Unassembled WGS sequence"/>
</dbReference>
<accession>A0AAN8K1W0</accession>
<protein>
    <submittedName>
        <fullName evidence="1">Uncharacterized protein</fullName>
    </submittedName>
</protein>
<comment type="caution">
    <text evidence="1">The sequence shown here is derived from an EMBL/GenBank/DDBJ whole genome shotgun (WGS) entry which is preliminary data.</text>
</comment>
<name>A0AAN8K1W0_PATCE</name>
<evidence type="ECO:0000313" key="2">
    <source>
        <dbReference type="Proteomes" id="UP001347796"/>
    </source>
</evidence>
<dbReference type="EMBL" id="JAZGQO010000005">
    <property type="protein sequence ID" value="KAK6186847.1"/>
    <property type="molecule type" value="Genomic_DNA"/>
</dbReference>
<sequence length="102" mass="11826">MMSACIEAVIDVLERQYKKYFDWEISDELRSQTKSARSHNMDAEEIMGMFSAAKQKATNATVCYLSCKMKAKKNRTVDYLDSLEKEKRDMLLRKAVQFGAKQ</sequence>